<gene>
    <name evidence="5" type="ORF">FGG08_007051</name>
</gene>
<dbReference type="Proteomes" id="UP000698800">
    <property type="component" value="Unassembled WGS sequence"/>
</dbReference>
<evidence type="ECO:0008006" key="7">
    <source>
        <dbReference type="Google" id="ProtNLM"/>
    </source>
</evidence>
<dbReference type="Pfam" id="PF24883">
    <property type="entry name" value="NPHP3_N"/>
    <property type="match status" value="1"/>
</dbReference>
<dbReference type="SUPFAM" id="SSF48403">
    <property type="entry name" value="Ankyrin repeat"/>
    <property type="match status" value="1"/>
</dbReference>
<feature type="repeat" description="ANK" evidence="2">
    <location>
        <begin position="796"/>
        <end position="828"/>
    </location>
</feature>
<evidence type="ECO:0000256" key="2">
    <source>
        <dbReference type="PROSITE-ProRule" id="PRU00023"/>
    </source>
</evidence>
<sequence length="859" mass="95932">MPLFAGSLIDPYCRHAYHLDFGLSVIAVEKELKNDEVGVVLAPGENHTDAPYHVAVVREVPYHRRCIAPAVAIVNFYTFYKQRSLERGALVTMADPISIAGLAVVAAQVISSIYDYGMNVKDARNDIRSLSEELFALKGLLEHIGAQQNNSVTSSGLLTNPPLARYDPIEFSNMLQSTEGFLKSLLISLEEPKTRFKRTMQSLKWPFEKRDMDIHLARLGRVKAWFILATMTDSIAVTRDIYSEVLELTRSLNADREIREREKADSATQELLAWLAPVGPGEAHARALQVRQPGTGSWFIDGPFREWLNAEPGHYPVLWLSGSSGSGKTVLLSYAVETAQNAFPEGSGTGIGYYYCSFDDSASQLPVNILGSLAAQLSVTNPMLLEEFRPIFEREQKSKLPKTLGLTELEDSILKCSATLPMVLFFIDALNESDHYSLIAASLLRLTSQSKNLRILVTSTFGPPKTEFIWPPIYRIIDMPAAKIARDIQTCVESRLKQDPNLRGLSDKLKDDVRSALAVKSGGMFRWAQLSLLHLSAQRTGRDVRNALEAMPQDLNKTYMGILCRIPEVDRKLAREALIWLCFAERPLHIAELSEAVVLQESDTTLDSDSRLHAPQIVLEICQGLAQCQYSNLRVTLAHFSIKAFLVSEWIKSSSANFFSIDAAEAKKALMRKCLTYLCFRDFGNGYRKTSSDAAACSRSFPLFWYAAHNWAIYANSCELDAEDHRLIAKFLATKELPRGGNFSSWVQCLVRDMSFERIEATEPLYYAASFGLLSAVRVILTTQPGVDVDARGGRFNSTPLFIAIWRGHLQVVELLLEHGADPGLIDPSTGFTPLSYAYMKRLSKTAELLKRHLPRKCP</sequence>
<reference evidence="5" key="1">
    <citation type="submission" date="2021-03" db="EMBL/GenBank/DDBJ databases">
        <title>Comparative genomics and phylogenomic investigation of the class Geoglossomycetes provide insights into ecological specialization and systematics.</title>
        <authorList>
            <person name="Melie T."/>
            <person name="Pirro S."/>
            <person name="Miller A.N."/>
            <person name="Quandt A."/>
        </authorList>
    </citation>
    <scope>NUCLEOTIDE SEQUENCE</scope>
    <source>
        <strain evidence="5">GBOQ0MN5Z8</strain>
    </source>
</reference>
<accession>A0A9P8KZR9</accession>
<organism evidence="5 6">
    <name type="scientific">Glutinoglossum americanum</name>
    <dbReference type="NCBI Taxonomy" id="1670608"/>
    <lineage>
        <taxon>Eukaryota</taxon>
        <taxon>Fungi</taxon>
        <taxon>Dikarya</taxon>
        <taxon>Ascomycota</taxon>
        <taxon>Pezizomycotina</taxon>
        <taxon>Geoglossomycetes</taxon>
        <taxon>Geoglossales</taxon>
        <taxon>Geoglossaceae</taxon>
        <taxon>Glutinoglossum</taxon>
    </lineage>
</organism>
<keyword evidence="6" id="KW-1185">Reference proteome</keyword>
<evidence type="ECO:0000259" key="4">
    <source>
        <dbReference type="Pfam" id="PF24883"/>
    </source>
</evidence>
<feature type="domain" description="Nephrocystin 3-like N-terminal" evidence="4">
    <location>
        <begin position="294"/>
        <end position="459"/>
    </location>
</feature>
<dbReference type="PANTHER" id="PTHR10039">
    <property type="entry name" value="AMELOGENIN"/>
    <property type="match status" value="1"/>
</dbReference>
<dbReference type="InterPro" id="IPR027417">
    <property type="entry name" value="P-loop_NTPase"/>
</dbReference>
<keyword evidence="2" id="KW-0040">ANK repeat</keyword>
<dbReference type="Pfam" id="PF22939">
    <property type="entry name" value="WHD_GPIID"/>
    <property type="match status" value="1"/>
</dbReference>
<dbReference type="PROSITE" id="PS50297">
    <property type="entry name" value="ANK_REP_REGION"/>
    <property type="match status" value="1"/>
</dbReference>
<dbReference type="Pfam" id="PF12796">
    <property type="entry name" value="Ank_2"/>
    <property type="match status" value="1"/>
</dbReference>
<evidence type="ECO:0000313" key="5">
    <source>
        <dbReference type="EMBL" id="KAH0536044.1"/>
    </source>
</evidence>
<dbReference type="InterPro" id="IPR056884">
    <property type="entry name" value="NPHP3-like_N"/>
</dbReference>
<dbReference type="InterPro" id="IPR036770">
    <property type="entry name" value="Ankyrin_rpt-contain_sf"/>
</dbReference>
<keyword evidence="1" id="KW-0677">Repeat</keyword>
<dbReference type="AlphaFoldDB" id="A0A9P8KZR9"/>
<evidence type="ECO:0000313" key="6">
    <source>
        <dbReference type="Proteomes" id="UP000698800"/>
    </source>
</evidence>
<feature type="domain" description="GPI inositol-deacylase winged helix" evidence="3">
    <location>
        <begin position="571"/>
        <end position="654"/>
    </location>
</feature>
<dbReference type="InterPro" id="IPR054471">
    <property type="entry name" value="GPIID_WHD"/>
</dbReference>
<dbReference type="Gene3D" id="3.40.50.300">
    <property type="entry name" value="P-loop containing nucleotide triphosphate hydrolases"/>
    <property type="match status" value="1"/>
</dbReference>
<dbReference type="PROSITE" id="PS50088">
    <property type="entry name" value="ANK_REPEAT"/>
    <property type="match status" value="1"/>
</dbReference>
<dbReference type="SUPFAM" id="SSF52540">
    <property type="entry name" value="P-loop containing nucleoside triphosphate hydrolases"/>
    <property type="match status" value="1"/>
</dbReference>
<dbReference type="InterPro" id="IPR002110">
    <property type="entry name" value="Ankyrin_rpt"/>
</dbReference>
<dbReference type="SMART" id="SM00248">
    <property type="entry name" value="ANK"/>
    <property type="match status" value="3"/>
</dbReference>
<evidence type="ECO:0000259" key="3">
    <source>
        <dbReference type="Pfam" id="PF22939"/>
    </source>
</evidence>
<proteinExistence type="predicted"/>
<dbReference type="Gene3D" id="1.25.40.20">
    <property type="entry name" value="Ankyrin repeat-containing domain"/>
    <property type="match status" value="1"/>
</dbReference>
<evidence type="ECO:0000256" key="1">
    <source>
        <dbReference type="ARBA" id="ARBA00022737"/>
    </source>
</evidence>
<protein>
    <recommendedName>
        <fullName evidence="7">NACHT domain-containing protein</fullName>
    </recommendedName>
</protein>
<comment type="caution">
    <text evidence="5">The sequence shown here is derived from an EMBL/GenBank/DDBJ whole genome shotgun (WGS) entry which is preliminary data.</text>
</comment>
<dbReference type="EMBL" id="JAGHQL010000241">
    <property type="protein sequence ID" value="KAH0536044.1"/>
    <property type="molecule type" value="Genomic_DNA"/>
</dbReference>
<name>A0A9P8KZR9_9PEZI</name>
<dbReference type="PANTHER" id="PTHR10039:SF16">
    <property type="entry name" value="GPI INOSITOL-DEACYLASE"/>
    <property type="match status" value="1"/>
</dbReference>
<dbReference type="OrthoDB" id="1577640at2759"/>